<keyword evidence="3" id="KW-1185">Reference proteome</keyword>
<evidence type="ECO:0000256" key="1">
    <source>
        <dbReference type="SAM" id="MobiDB-lite"/>
    </source>
</evidence>
<feature type="compositionally biased region" description="Low complexity" evidence="1">
    <location>
        <begin position="29"/>
        <end position="39"/>
    </location>
</feature>
<protein>
    <submittedName>
        <fullName evidence="2 4">Uncharacterized protein</fullName>
    </submittedName>
</protein>
<reference evidence="2 3" key="2">
    <citation type="submission" date="2018-11" db="EMBL/GenBank/DDBJ databases">
        <authorList>
            <consortium name="Pathogen Informatics"/>
        </authorList>
    </citation>
    <scope>NUCLEOTIDE SEQUENCE [LARGE SCALE GENOMIC DNA]</scope>
</reference>
<feature type="region of interest" description="Disordered" evidence="1">
    <location>
        <begin position="26"/>
        <end position="56"/>
    </location>
</feature>
<evidence type="ECO:0000313" key="4">
    <source>
        <dbReference type="WBParaSite" id="TTAC_0000737801-mRNA-1"/>
    </source>
</evidence>
<dbReference type="WBParaSite" id="TTAC_0000737801-mRNA-1">
    <property type="protein sequence ID" value="TTAC_0000737801-mRNA-1"/>
    <property type="gene ID" value="TTAC_0000737801"/>
</dbReference>
<dbReference type="EMBL" id="UYWX01020365">
    <property type="protein sequence ID" value="VDM31731.1"/>
    <property type="molecule type" value="Genomic_DNA"/>
</dbReference>
<proteinExistence type="predicted"/>
<feature type="compositionally biased region" description="Basic and acidic residues" evidence="1">
    <location>
        <begin position="44"/>
        <end position="56"/>
    </location>
</feature>
<reference evidence="4" key="1">
    <citation type="submission" date="2017-02" db="UniProtKB">
        <authorList>
            <consortium name="WormBaseParasite"/>
        </authorList>
    </citation>
    <scope>IDENTIFICATION</scope>
</reference>
<gene>
    <name evidence="2" type="ORF">TTAC_LOCUS7363</name>
</gene>
<evidence type="ECO:0000313" key="2">
    <source>
        <dbReference type="EMBL" id="VDM31731.1"/>
    </source>
</evidence>
<accession>A0A0R3X281</accession>
<organism evidence="4">
    <name type="scientific">Hydatigena taeniaeformis</name>
    <name type="common">Feline tapeworm</name>
    <name type="synonym">Taenia taeniaeformis</name>
    <dbReference type="NCBI Taxonomy" id="6205"/>
    <lineage>
        <taxon>Eukaryota</taxon>
        <taxon>Metazoa</taxon>
        <taxon>Spiralia</taxon>
        <taxon>Lophotrochozoa</taxon>
        <taxon>Platyhelminthes</taxon>
        <taxon>Cestoda</taxon>
        <taxon>Eucestoda</taxon>
        <taxon>Cyclophyllidea</taxon>
        <taxon>Taeniidae</taxon>
        <taxon>Hydatigera</taxon>
    </lineage>
</organism>
<evidence type="ECO:0000313" key="3">
    <source>
        <dbReference type="Proteomes" id="UP000274429"/>
    </source>
</evidence>
<dbReference type="AlphaFoldDB" id="A0A0R3X281"/>
<sequence>MTEDANTNAAATDDYLPLRITVISKGPLTHHNSNNNSTGHHCRRREEVSGTGEGGKEIERWCGARDSRSRVIAHAF</sequence>
<name>A0A0R3X281_HYDTA</name>
<dbReference type="Proteomes" id="UP000274429">
    <property type="component" value="Unassembled WGS sequence"/>
</dbReference>